<dbReference type="FunFam" id="3.30.565.10:FF:000006">
    <property type="entry name" value="Sensor histidine kinase WalK"/>
    <property type="match status" value="1"/>
</dbReference>
<dbReference type="CDD" id="cd06225">
    <property type="entry name" value="HAMP"/>
    <property type="match status" value="1"/>
</dbReference>
<evidence type="ECO:0000256" key="10">
    <source>
        <dbReference type="ARBA" id="ARBA00023136"/>
    </source>
</evidence>
<evidence type="ECO:0000256" key="9">
    <source>
        <dbReference type="ARBA" id="ARBA00023012"/>
    </source>
</evidence>
<keyword evidence="7 14" id="KW-0418">Kinase</keyword>
<dbReference type="InterPro" id="IPR005467">
    <property type="entry name" value="His_kinase_dom"/>
</dbReference>
<feature type="domain" description="Histidine kinase" evidence="12">
    <location>
        <begin position="236"/>
        <end position="451"/>
    </location>
</feature>
<dbReference type="RefSeq" id="WP_068549185.1">
    <property type="nucleotide sequence ID" value="NZ_AP013035.1"/>
</dbReference>
<evidence type="ECO:0000256" key="1">
    <source>
        <dbReference type="ARBA" id="ARBA00000085"/>
    </source>
</evidence>
<dbReference type="SUPFAM" id="SSF47384">
    <property type="entry name" value="Homodimeric domain of signal transducing histidine kinase"/>
    <property type="match status" value="1"/>
</dbReference>
<evidence type="ECO:0000256" key="5">
    <source>
        <dbReference type="ARBA" id="ARBA00022679"/>
    </source>
</evidence>
<feature type="domain" description="HAMP" evidence="13">
    <location>
        <begin position="174"/>
        <end position="228"/>
    </location>
</feature>
<dbReference type="Gene3D" id="3.30.565.10">
    <property type="entry name" value="Histidine kinase-like ATPase, C-terminal domain"/>
    <property type="match status" value="1"/>
</dbReference>
<sequence length="451" mass="51142">MSLRRRITFVYLSIFVLLYTVMFFLVVFAFKRAELNSWRMNLFLETDALEDELENSPKSSWIALLSETKADVVQLLRVDNGTLKVLWSRPRRYFPLVTLREINMDQKEELNLFAKKIEGTPYHVAVAKLGSDMVVIATSLEHVYESVRRLVVAGLVFIPLFVVGFFLLSNFLIGVSLAPLVELVEVSKRIRAGEDLSLRIPQPKTGDEIEELINSYNSMLERLESAFAALKRFTVDVAHALKTPLAIIKSQLELVIKKGRCEECKEDLLELQQQIMRLNALVQSFLTLAKLEGVEKKRDFQRVDLDVLVLDIYEKLSCLAEEKGISVEIRKVEPATVYGQPDLLRVAVSHIVDNAIKYNRPGGSVILSLEREDSKAILVVEDTGIGIKKEQMDRIFEPLQRCREAYLVDETGTGLGLSITKRILDLHGAEIKVFSELGKGTKVVVIFKVEE</sequence>
<dbReference type="InterPro" id="IPR003661">
    <property type="entry name" value="HisK_dim/P_dom"/>
</dbReference>
<dbReference type="PANTHER" id="PTHR45436">
    <property type="entry name" value="SENSOR HISTIDINE KINASE YKOH"/>
    <property type="match status" value="1"/>
</dbReference>
<dbReference type="InterPro" id="IPR004358">
    <property type="entry name" value="Sig_transdc_His_kin-like_C"/>
</dbReference>
<name>A0A0S3QSF4_THET7</name>
<dbReference type="SMART" id="SM00304">
    <property type="entry name" value="HAMP"/>
    <property type="match status" value="1"/>
</dbReference>
<evidence type="ECO:0000313" key="15">
    <source>
        <dbReference type="Proteomes" id="UP000063234"/>
    </source>
</evidence>
<comment type="subcellular location">
    <subcellularLocation>
        <location evidence="2">Membrane</location>
    </subcellularLocation>
</comment>
<evidence type="ECO:0000256" key="2">
    <source>
        <dbReference type="ARBA" id="ARBA00004370"/>
    </source>
</evidence>
<dbReference type="SMART" id="SM00387">
    <property type="entry name" value="HATPase_c"/>
    <property type="match status" value="1"/>
</dbReference>
<evidence type="ECO:0000256" key="3">
    <source>
        <dbReference type="ARBA" id="ARBA00012438"/>
    </source>
</evidence>
<dbReference type="STRING" id="1298851.TST_0458"/>
<dbReference type="Gene3D" id="6.10.340.10">
    <property type="match status" value="1"/>
</dbReference>
<keyword evidence="6 11" id="KW-0812">Transmembrane</keyword>
<dbReference type="PROSITE" id="PS50885">
    <property type="entry name" value="HAMP"/>
    <property type="match status" value="1"/>
</dbReference>
<dbReference type="SUPFAM" id="SSF158472">
    <property type="entry name" value="HAMP domain-like"/>
    <property type="match status" value="1"/>
</dbReference>
<dbReference type="Pfam" id="PF02518">
    <property type="entry name" value="HATPase_c"/>
    <property type="match status" value="1"/>
</dbReference>
<dbReference type="EC" id="2.7.13.3" evidence="3"/>
<dbReference type="PRINTS" id="PR00344">
    <property type="entry name" value="BCTRLSENSOR"/>
</dbReference>
<evidence type="ECO:0000259" key="12">
    <source>
        <dbReference type="PROSITE" id="PS50109"/>
    </source>
</evidence>
<dbReference type="AlphaFoldDB" id="A0A0S3QSF4"/>
<dbReference type="GO" id="GO:0000155">
    <property type="term" value="F:phosphorelay sensor kinase activity"/>
    <property type="evidence" value="ECO:0007669"/>
    <property type="project" value="InterPro"/>
</dbReference>
<keyword evidence="4" id="KW-0597">Phosphoprotein</keyword>
<dbReference type="CDD" id="cd00082">
    <property type="entry name" value="HisKA"/>
    <property type="match status" value="1"/>
</dbReference>
<evidence type="ECO:0000313" key="14">
    <source>
        <dbReference type="EMBL" id="BAT71266.1"/>
    </source>
</evidence>
<keyword evidence="15" id="KW-1185">Reference proteome</keyword>
<evidence type="ECO:0000256" key="11">
    <source>
        <dbReference type="SAM" id="Phobius"/>
    </source>
</evidence>
<dbReference type="Gene3D" id="1.10.287.130">
    <property type="match status" value="1"/>
</dbReference>
<evidence type="ECO:0000259" key="13">
    <source>
        <dbReference type="PROSITE" id="PS50885"/>
    </source>
</evidence>
<organism evidence="14 15">
    <name type="scientific">Thermosulfidibacter takaii (strain DSM 17441 / JCM 13301 / NBRC 103674 / ABI70S6)</name>
    <dbReference type="NCBI Taxonomy" id="1298851"/>
    <lineage>
        <taxon>Bacteria</taxon>
        <taxon>Pseudomonadati</taxon>
        <taxon>Thermosulfidibacterota</taxon>
        <taxon>Thermosulfidibacteria</taxon>
        <taxon>Thermosulfidibacterales</taxon>
        <taxon>Thermosulfidibacteraceae</taxon>
    </lineage>
</organism>
<accession>A0A0S3QSF4</accession>
<dbReference type="InterPro" id="IPR050428">
    <property type="entry name" value="TCS_sensor_his_kinase"/>
</dbReference>
<dbReference type="InterPro" id="IPR036097">
    <property type="entry name" value="HisK_dim/P_sf"/>
</dbReference>
<dbReference type="InterPro" id="IPR036890">
    <property type="entry name" value="HATPase_C_sf"/>
</dbReference>
<dbReference type="KEGG" id="ttk:TST_0458"/>
<dbReference type="GO" id="GO:0005886">
    <property type="term" value="C:plasma membrane"/>
    <property type="evidence" value="ECO:0007669"/>
    <property type="project" value="TreeGrafter"/>
</dbReference>
<dbReference type="Proteomes" id="UP000063234">
    <property type="component" value="Chromosome"/>
</dbReference>
<keyword evidence="5 14" id="KW-0808">Transferase</keyword>
<reference evidence="15" key="1">
    <citation type="journal article" date="2018" name="Science">
        <title>A primordial and reversible TCA cycle in a facultatively chemolithoautotrophic thermophile.</title>
        <authorList>
            <person name="Nunoura T."/>
            <person name="Chikaraishi Y."/>
            <person name="Izaki R."/>
            <person name="Suwa T."/>
            <person name="Sato T."/>
            <person name="Harada T."/>
            <person name="Mori K."/>
            <person name="Kato Y."/>
            <person name="Miyazaki M."/>
            <person name="Shimamura S."/>
            <person name="Yanagawa K."/>
            <person name="Shuto A."/>
            <person name="Ohkouchi N."/>
            <person name="Fujita N."/>
            <person name="Takaki Y."/>
            <person name="Atomi H."/>
            <person name="Takai K."/>
        </authorList>
    </citation>
    <scope>NUCLEOTIDE SEQUENCE [LARGE SCALE GENOMIC DNA]</scope>
    <source>
        <strain evidence="15">DSM 17441 / JCM 13301 / NBRC 103674 / ABI70S6</strain>
    </source>
</reference>
<dbReference type="PROSITE" id="PS50109">
    <property type="entry name" value="HIS_KIN"/>
    <property type="match status" value="1"/>
</dbReference>
<dbReference type="InterPro" id="IPR003660">
    <property type="entry name" value="HAMP_dom"/>
</dbReference>
<dbReference type="PANTHER" id="PTHR45436:SF5">
    <property type="entry name" value="SENSOR HISTIDINE KINASE TRCS"/>
    <property type="match status" value="1"/>
</dbReference>
<dbReference type="SUPFAM" id="SSF55874">
    <property type="entry name" value="ATPase domain of HSP90 chaperone/DNA topoisomerase II/histidine kinase"/>
    <property type="match status" value="1"/>
</dbReference>
<feature type="transmembrane region" description="Helical" evidence="11">
    <location>
        <begin position="6"/>
        <end position="30"/>
    </location>
</feature>
<protein>
    <recommendedName>
        <fullName evidence="3">histidine kinase</fullName>
        <ecNumber evidence="3">2.7.13.3</ecNumber>
    </recommendedName>
</protein>
<dbReference type="OrthoDB" id="9813151at2"/>
<dbReference type="Pfam" id="PF00512">
    <property type="entry name" value="HisKA"/>
    <property type="match status" value="1"/>
</dbReference>
<evidence type="ECO:0000256" key="8">
    <source>
        <dbReference type="ARBA" id="ARBA00022989"/>
    </source>
</evidence>
<evidence type="ECO:0000256" key="7">
    <source>
        <dbReference type="ARBA" id="ARBA00022777"/>
    </source>
</evidence>
<keyword evidence="10 11" id="KW-0472">Membrane</keyword>
<dbReference type="EMBL" id="AP013035">
    <property type="protein sequence ID" value="BAT71266.1"/>
    <property type="molecule type" value="Genomic_DNA"/>
</dbReference>
<evidence type="ECO:0000256" key="4">
    <source>
        <dbReference type="ARBA" id="ARBA00022553"/>
    </source>
</evidence>
<proteinExistence type="predicted"/>
<comment type="catalytic activity">
    <reaction evidence="1">
        <text>ATP + protein L-histidine = ADP + protein N-phospho-L-histidine.</text>
        <dbReference type="EC" id="2.7.13.3"/>
    </reaction>
</comment>
<dbReference type="InterPro" id="IPR003594">
    <property type="entry name" value="HATPase_dom"/>
</dbReference>
<feature type="transmembrane region" description="Helical" evidence="11">
    <location>
        <begin position="150"/>
        <end position="173"/>
    </location>
</feature>
<keyword evidence="9" id="KW-0902">Two-component regulatory system</keyword>
<gene>
    <name evidence="14" type="ORF">TST_0458</name>
</gene>
<dbReference type="SMART" id="SM00388">
    <property type="entry name" value="HisKA"/>
    <property type="match status" value="1"/>
</dbReference>
<keyword evidence="8 11" id="KW-1133">Transmembrane helix</keyword>
<dbReference type="Pfam" id="PF00672">
    <property type="entry name" value="HAMP"/>
    <property type="match status" value="1"/>
</dbReference>
<evidence type="ECO:0000256" key="6">
    <source>
        <dbReference type="ARBA" id="ARBA00022692"/>
    </source>
</evidence>